<evidence type="ECO:0000313" key="2">
    <source>
        <dbReference type="EMBL" id="MDT0351935.1"/>
    </source>
</evidence>
<evidence type="ECO:0000256" key="1">
    <source>
        <dbReference type="SAM" id="MobiDB-lite"/>
    </source>
</evidence>
<dbReference type="Proteomes" id="UP001183202">
    <property type="component" value="Unassembled WGS sequence"/>
</dbReference>
<feature type="compositionally biased region" description="Gly residues" evidence="1">
    <location>
        <begin position="1"/>
        <end position="10"/>
    </location>
</feature>
<name>A0ABU2NDA4_9PSEU</name>
<feature type="compositionally biased region" description="Acidic residues" evidence="1">
    <location>
        <begin position="35"/>
        <end position="44"/>
    </location>
</feature>
<feature type="compositionally biased region" description="Basic and acidic residues" evidence="1">
    <location>
        <begin position="54"/>
        <end position="63"/>
    </location>
</feature>
<evidence type="ECO:0000313" key="3">
    <source>
        <dbReference type="Proteomes" id="UP001183202"/>
    </source>
</evidence>
<keyword evidence="3" id="KW-1185">Reference proteome</keyword>
<dbReference type="RefSeq" id="WP_311558439.1">
    <property type="nucleotide sequence ID" value="NZ_JAVREJ010000015.1"/>
</dbReference>
<gene>
    <name evidence="2" type="ORF">RM445_20620</name>
</gene>
<accession>A0ABU2NDA4</accession>
<proteinExistence type="predicted"/>
<organism evidence="2 3">
    <name type="scientific">Pseudonocardia charpentierae</name>
    <dbReference type="NCBI Taxonomy" id="3075545"/>
    <lineage>
        <taxon>Bacteria</taxon>
        <taxon>Bacillati</taxon>
        <taxon>Actinomycetota</taxon>
        <taxon>Actinomycetes</taxon>
        <taxon>Pseudonocardiales</taxon>
        <taxon>Pseudonocardiaceae</taxon>
        <taxon>Pseudonocardia</taxon>
    </lineage>
</organism>
<feature type="compositionally biased region" description="Basic and acidic residues" evidence="1">
    <location>
        <begin position="13"/>
        <end position="31"/>
    </location>
</feature>
<comment type="caution">
    <text evidence="2">The sequence shown here is derived from an EMBL/GenBank/DDBJ whole genome shotgun (WGS) entry which is preliminary data.</text>
</comment>
<dbReference type="EMBL" id="JAVREJ010000015">
    <property type="protein sequence ID" value="MDT0351935.1"/>
    <property type="molecule type" value="Genomic_DNA"/>
</dbReference>
<sequence length="73" mass="7895">MRGSPGGAGVVRGMEHNKGEYLDMDEDKRQQLDQQAEEYVDDVAEQPAMNAEPAARHPADDGRASGTPEPVES</sequence>
<reference evidence="3" key="1">
    <citation type="submission" date="2023-07" db="EMBL/GenBank/DDBJ databases">
        <title>30 novel species of actinomycetes from the DSMZ collection.</title>
        <authorList>
            <person name="Nouioui I."/>
        </authorList>
    </citation>
    <scope>NUCLEOTIDE SEQUENCE [LARGE SCALE GENOMIC DNA]</scope>
    <source>
        <strain evidence="3">DSM 45834</strain>
    </source>
</reference>
<feature type="region of interest" description="Disordered" evidence="1">
    <location>
        <begin position="1"/>
        <end position="73"/>
    </location>
</feature>
<protein>
    <submittedName>
        <fullName evidence="2">Uncharacterized protein</fullName>
    </submittedName>
</protein>